<dbReference type="KEGG" id="crq:GCK72_011189"/>
<reference evidence="2" key="1">
    <citation type="submission" date="2007-07" db="EMBL/GenBank/DDBJ databases">
        <title>PCAP assembly of the Caenorhabditis remanei genome.</title>
        <authorList>
            <consortium name="The Caenorhabditis remanei Sequencing Consortium"/>
            <person name="Wilson R.K."/>
        </authorList>
    </citation>
    <scope>NUCLEOTIDE SEQUENCE [LARGE SCALE GENOMIC DNA]</scope>
    <source>
        <strain evidence="2">PB4641</strain>
    </source>
</reference>
<organism evidence="3">
    <name type="scientific">Caenorhabditis remanei</name>
    <name type="common">Caenorhabditis vulgaris</name>
    <dbReference type="NCBI Taxonomy" id="31234"/>
    <lineage>
        <taxon>Eukaryota</taxon>
        <taxon>Metazoa</taxon>
        <taxon>Ecdysozoa</taxon>
        <taxon>Nematoda</taxon>
        <taxon>Chromadorea</taxon>
        <taxon>Rhabditida</taxon>
        <taxon>Rhabditina</taxon>
        <taxon>Rhabditomorpha</taxon>
        <taxon>Rhabditoidea</taxon>
        <taxon>Rhabditidae</taxon>
        <taxon>Peloderinae</taxon>
        <taxon>Caenorhabditis</taxon>
    </lineage>
</organism>
<evidence type="ECO:0000313" key="2">
    <source>
        <dbReference type="EMBL" id="EFO96516.1"/>
    </source>
</evidence>
<dbReference type="HOGENOM" id="CLU_2017327_0_0_1"/>
<dbReference type="InParanoid" id="E3NFU1"/>
<accession>E3NFU1</accession>
<dbReference type="CTD" id="9800548"/>
<keyword evidence="1" id="KW-0175">Coiled coil</keyword>
<sequence>MSRKLVTLIEWQKRRTDIDVLVDQMIEECFNVFLLESEDEMKEEERNRKLTAQNAKMFTATYKNRERVGEIEREIEKLNRKCKKRKDSEGRHIERRKLRILKRELVKLESEFKEAVDRVRNET</sequence>
<dbReference type="EMBL" id="DS268643">
    <property type="protein sequence ID" value="EFO96516.1"/>
    <property type="molecule type" value="Genomic_DNA"/>
</dbReference>
<dbReference type="GeneID" id="9800548"/>
<feature type="coiled-coil region" evidence="1">
    <location>
        <begin position="34"/>
        <end position="118"/>
    </location>
</feature>
<protein>
    <submittedName>
        <fullName evidence="2">Uncharacterized protein</fullName>
    </submittedName>
</protein>
<gene>
    <name evidence="2" type="ORF">CRE_24250</name>
</gene>
<proteinExistence type="predicted"/>
<keyword evidence="3" id="KW-1185">Reference proteome</keyword>
<dbReference type="RefSeq" id="XP_003092727.2">
    <property type="nucleotide sequence ID" value="XM_003092679.2"/>
</dbReference>
<evidence type="ECO:0000313" key="3">
    <source>
        <dbReference type="Proteomes" id="UP000008281"/>
    </source>
</evidence>
<dbReference type="AlphaFoldDB" id="E3NFU1"/>
<evidence type="ECO:0000256" key="1">
    <source>
        <dbReference type="SAM" id="Coils"/>
    </source>
</evidence>
<name>E3NFU1_CAERE</name>
<dbReference type="Proteomes" id="UP000008281">
    <property type="component" value="Unassembled WGS sequence"/>
</dbReference>